<evidence type="ECO:0000313" key="2">
    <source>
        <dbReference type="EMBL" id="CCA18185.1"/>
    </source>
</evidence>
<gene>
    <name evidence="2" type="primary">AlNc14C46G3738</name>
    <name evidence="2" type="ORF">ALNC14_043280</name>
</gene>
<organism evidence="2">
    <name type="scientific">Albugo laibachii Nc14</name>
    <dbReference type="NCBI Taxonomy" id="890382"/>
    <lineage>
        <taxon>Eukaryota</taxon>
        <taxon>Sar</taxon>
        <taxon>Stramenopiles</taxon>
        <taxon>Oomycota</taxon>
        <taxon>Peronosporomycetes</taxon>
        <taxon>Albuginales</taxon>
        <taxon>Albuginaceae</taxon>
        <taxon>Albugo</taxon>
    </lineage>
</organism>
<dbReference type="HOGENOM" id="CLU_2817766_0_0_1"/>
<reference evidence="2" key="2">
    <citation type="submission" date="2011-02" db="EMBL/GenBank/DDBJ databases">
        <authorList>
            <person name="MacLean D."/>
        </authorList>
    </citation>
    <scope>NUCLEOTIDE SEQUENCE</scope>
</reference>
<name>F0WAL4_9STRA</name>
<proteinExistence type="predicted"/>
<dbReference type="AlphaFoldDB" id="F0WAL4"/>
<evidence type="ECO:0000256" key="1">
    <source>
        <dbReference type="SAM" id="MobiDB-lite"/>
    </source>
</evidence>
<reference evidence="2" key="1">
    <citation type="journal article" date="2011" name="PLoS Biol.">
        <title>Gene gain and loss during evolution of obligate parasitism in the white rust pathogen of Arabidopsis thaliana.</title>
        <authorList>
            <person name="Kemen E."/>
            <person name="Gardiner A."/>
            <person name="Schultz-Larsen T."/>
            <person name="Kemen A.C."/>
            <person name="Balmuth A.L."/>
            <person name="Robert-Seilaniantz A."/>
            <person name="Bailey K."/>
            <person name="Holub E."/>
            <person name="Studholme D.J."/>
            <person name="Maclean D."/>
            <person name="Jones J.D."/>
        </authorList>
    </citation>
    <scope>NUCLEOTIDE SEQUENCE</scope>
</reference>
<dbReference type="EMBL" id="FR824091">
    <property type="protein sequence ID" value="CCA18185.1"/>
    <property type="molecule type" value="Genomic_DNA"/>
</dbReference>
<accession>F0WAL4</accession>
<feature type="region of interest" description="Disordered" evidence="1">
    <location>
        <begin position="42"/>
        <end position="67"/>
    </location>
</feature>
<protein>
    <submittedName>
        <fullName evidence="2">AlNc14C46G3738 protein</fullName>
    </submittedName>
</protein>
<sequence length="67" mass="8073">MYQKYNVHTRILFVEEQNSPILSAMLTIIILVIDCRYQQERSQAMDKSRRERKEGISKTLLDYDKQH</sequence>